<keyword evidence="1 3" id="KW-0547">Nucleotide-binding</keyword>
<accession>A0A0D3HXX2</accession>
<dbReference type="InterPro" id="IPR000719">
    <property type="entry name" value="Prot_kinase_dom"/>
</dbReference>
<evidence type="ECO:0000256" key="3">
    <source>
        <dbReference type="PROSITE-ProRule" id="PRU10141"/>
    </source>
</evidence>
<dbReference type="KEGG" id="ehx:EMIHUDRAFT_69328"/>
<organism evidence="6 7">
    <name type="scientific">Emiliania huxleyi (strain CCMP1516)</name>
    <dbReference type="NCBI Taxonomy" id="280463"/>
    <lineage>
        <taxon>Eukaryota</taxon>
        <taxon>Haptista</taxon>
        <taxon>Haptophyta</taxon>
        <taxon>Prymnesiophyceae</taxon>
        <taxon>Isochrysidales</taxon>
        <taxon>Noelaerhabdaceae</taxon>
        <taxon>Emiliania</taxon>
    </lineage>
</organism>
<dbReference type="GO" id="GO:0005524">
    <property type="term" value="F:ATP binding"/>
    <property type="evidence" value="ECO:0007669"/>
    <property type="project" value="UniProtKB-UniRule"/>
</dbReference>
<dbReference type="InterPro" id="IPR017441">
    <property type="entry name" value="Protein_kinase_ATP_BS"/>
</dbReference>
<evidence type="ECO:0000256" key="4">
    <source>
        <dbReference type="RuleBase" id="RU000304"/>
    </source>
</evidence>
<keyword evidence="2 3" id="KW-0067">ATP-binding</keyword>
<dbReference type="Gene3D" id="1.10.510.10">
    <property type="entry name" value="Transferase(Phosphotransferase) domain 1"/>
    <property type="match status" value="1"/>
</dbReference>
<dbReference type="Pfam" id="PF00069">
    <property type="entry name" value="Pkinase"/>
    <property type="match status" value="1"/>
</dbReference>
<dbReference type="EnsemblProtists" id="EOD03857">
    <property type="protein sequence ID" value="EOD03857"/>
    <property type="gene ID" value="EMIHUDRAFT_69328"/>
</dbReference>
<protein>
    <recommendedName>
        <fullName evidence="5">Protein kinase domain-containing protein</fullName>
    </recommendedName>
</protein>
<dbReference type="PANTHER" id="PTHR24347">
    <property type="entry name" value="SERINE/THREONINE-PROTEIN KINASE"/>
    <property type="match status" value="1"/>
</dbReference>
<keyword evidence="4" id="KW-0808">Transferase</keyword>
<dbReference type="SMART" id="SM00220">
    <property type="entry name" value="S_TKc"/>
    <property type="match status" value="1"/>
</dbReference>
<feature type="domain" description="Protein kinase" evidence="5">
    <location>
        <begin position="56"/>
        <end position="330"/>
    </location>
</feature>
<dbReference type="InterPro" id="IPR008271">
    <property type="entry name" value="Ser/Thr_kinase_AS"/>
</dbReference>
<name>A0A0D3HXX2_EMIH1</name>
<dbReference type="InterPro" id="IPR011009">
    <property type="entry name" value="Kinase-like_dom_sf"/>
</dbReference>
<keyword evidence="7" id="KW-1185">Reference proteome</keyword>
<reference evidence="6" key="2">
    <citation type="submission" date="2024-10" db="UniProtKB">
        <authorList>
            <consortium name="EnsemblProtists"/>
        </authorList>
    </citation>
    <scope>IDENTIFICATION</scope>
</reference>
<dbReference type="CDD" id="cd05117">
    <property type="entry name" value="STKc_CAMK"/>
    <property type="match status" value="1"/>
</dbReference>
<evidence type="ECO:0000313" key="7">
    <source>
        <dbReference type="Proteomes" id="UP000013827"/>
    </source>
</evidence>
<evidence type="ECO:0000256" key="1">
    <source>
        <dbReference type="ARBA" id="ARBA00022741"/>
    </source>
</evidence>
<keyword evidence="4" id="KW-0418">Kinase</keyword>
<dbReference type="Gene3D" id="3.30.200.20">
    <property type="entry name" value="Phosphorylase Kinase, domain 1"/>
    <property type="match status" value="1"/>
</dbReference>
<dbReference type="SUPFAM" id="SSF56112">
    <property type="entry name" value="Protein kinase-like (PK-like)"/>
    <property type="match status" value="1"/>
</dbReference>
<dbReference type="AlphaFoldDB" id="A0A0D3HXX2"/>
<feature type="binding site" evidence="3">
    <location>
        <position position="87"/>
    </location>
    <ligand>
        <name>ATP</name>
        <dbReference type="ChEBI" id="CHEBI:30616"/>
    </ligand>
</feature>
<dbReference type="PROSITE" id="PS00107">
    <property type="entry name" value="PROTEIN_KINASE_ATP"/>
    <property type="match status" value="1"/>
</dbReference>
<sequence length="338" mass="36218">MAQRLLFRHGSLVRPAAAAACACGLALQQRSEPSNSLFASKPSFDAVEPEKKLAQYEMGAELGQGAFGVVKIATKSGVQYALKIVKKRSKLCDAMAEKEAELLRAVSPHDNIVGLVDAFELPTEYAFVMDLARGGEASRVQVFDRICDNGPFSERAAADVVRQVALALDHANKRGVCHRDIKPENLLLTDGSDKANVKLCDFGCAAFIPKDQPVTGRWGTAGYMAPEVIRGDGYGPAVDSFSLGAPLLALLAVHSRVLLFILLGGYNPFDPGGDSADPVIEKRVLSNQWAFDPECFGSVSKEAKDLITKLLSTAPERRPTSSDLLANKWVMGNASAAP</sequence>
<dbReference type="STRING" id="2903.R1B452"/>
<comment type="similarity">
    <text evidence="4">Belongs to the protein kinase superfamily.</text>
</comment>
<dbReference type="PROSITE" id="PS00108">
    <property type="entry name" value="PROTEIN_KINASE_ST"/>
    <property type="match status" value="1"/>
</dbReference>
<dbReference type="PaxDb" id="2903-EOD03857"/>
<dbReference type="GO" id="GO:0004674">
    <property type="term" value="F:protein serine/threonine kinase activity"/>
    <property type="evidence" value="ECO:0007669"/>
    <property type="project" value="UniProtKB-KW"/>
</dbReference>
<dbReference type="Proteomes" id="UP000013827">
    <property type="component" value="Unassembled WGS sequence"/>
</dbReference>
<proteinExistence type="inferred from homology"/>
<dbReference type="RefSeq" id="XP_005756286.1">
    <property type="nucleotide sequence ID" value="XM_005756229.1"/>
</dbReference>
<keyword evidence="4" id="KW-0723">Serine/threonine-protein kinase</keyword>
<dbReference type="OMA" id="NEARGAW"/>
<dbReference type="GeneID" id="17250039"/>
<evidence type="ECO:0000313" key="6">
    <source>
        <dbReference type="EnsemblProtists" id="EOD03857"/>
    </source>
</evidence>
<evidence type="ECO:0000256" key="2">
    <source>
        <dbReference type="ARBA" id="ARBA00022840"/>
    </source>
</evidence>
<evidence type="ECO:0000259" key="5">
    <source>
        <dbReference type="PROSITE" id="PS50011"/>
    </source>
</evidence>
<reference evidence="7" key="1">
    <citation type="journal article" date="2013" name="Nature">
        <title>Pan genome of the phytoplankton Emiliania underpins its global distribution.</title>
        <authorList>
            <person name="Read B.A."/>
            <person name="Kegel J."/>
            <person name="Klute M.J."/>
            <person name="Kuo A."/>
            <person name="Lefebvre S.C."/>
            <person name="Maumus F."/>
            <person name="Mayer C."/>
            <person name="Miller J."/>
            <person name="Monier A."/>
            <person name="Salamov A."/>
            <person name="Young J."/>
            <person name="Aguilar M."/>
            <person name="Claverie J.M."/>
            <person name="Frickenhaus S."/>
            <person name="Gonzalez K."/>
            <person name="Herman E.K."/>
            <person name="Lin Y.C."/>
            <person name="Napier J."/>
            <person name="Ogata H."/>
            <person name="Sarno A.F."/>
            <person name="Shmutz J."/>
            <person name="Schroeder D."/>
            <person name="de Vargas C."/>
            <person name="Verret F."/>
            <person name="von Dassow P."/>
            <person name="Valentin K."/>
            <person name="Van de Peer Y."/>
            <person name="Wheeler G."/>
            <person name="Dacks J.B."/>
            <person name="Delwiche C.F."/>
            <person name="Dyhrman S.T."/>
            <person name="Glockner G."/>
            <person name="John U."/>
            <person name="Richards T."/>
            <person name="Worden A.Z."/>
            <person name="Zhang X."/>
            <person name="Grigoriev I.V."/>
            <person name="Allen A.E."/>
            <person name="Bidle K."/>
            <person name="Borodovsky M."/>
            <person name="Bowler C."/>
            <person name="Brownlee C."/>
            <person name="Cock J.M."/>
            <person name="Elias M."/>
            <person name="Gladyshev V.N."/>
            <person name="Groth M."/>
            <person name="Guda C."/>
            <person name="Hadaegh A."/>
            <person name="Iglesias-Rodriguez M.D."/>
            <person name="Jenkins J."/>
            <person name="Jones B.M."/>
            <person name="Lawson T."/>
            <person name="Leese F."/>
            <person name="Lindquist E."/>
            <person name="Lobanov A."/>
            <person name="Lomsadze A."/>
            <person name="Malik S.B."/>
            <person name="Marsh M.E."/>
            <person name="Mackinder L."/>
            <person name="Mock T."/>
            <person name="Mueller-Roeber B."/>
            <person name="Pagarete A."/>
            <person name="Parker M."/>
            <person name="Probert I."/>
            <person name="Quesneville H."/>
            <person name="Raines C."/>
            <person name="Rensing S.A."/>
            <person name="Riano-Pachon D.M."/>
            <person name="Richier S."/>
            <person name="Rokitta S."/>
            <person name="Shiraiwa Y."/>
            <person name="Soanes D.M."/>
            <person name="van der Giezen M."/>
            <person name="Wahlund T.M."/>
            <person name="Williams B."/>
            <person name="Wilson W."/>
            <person name="Wolfe G."/>
            <person name="Wurch L.L."/>
        </authorList>
    </citation>
    <scope>NUCLEOTIDE SEQUENCE</scope>
</reference>
<dbReference type="PROSITE" id="PS50011">
    <property type="entry name" value="PROTEIN_KINASE_DOM"/>
    <property type="match status" value="1"/>
</dbReference>
<dbReference type="HOGENOM" id="CLU_000288_63_0_1"/>
<dbReference type="eggNOG" id="KOG0032">
    <property type="taxonomic scope" value="Eukaryota"/>
</dbReference>